<accession>A0ABP9K2L1</accession>
<organism evidence="6 7">
    <name type="scientific">Nocardia callitridis</name>
    <dbReference type="NCBI Taxonomy" id="648753"/>
    <lineage>
        <taxon>Bacteria</taxon>
        <taxon>Bacillati</taxon>
        <taxon>Actinomycetota</taxon>
        <taxon>Actinomycetes</taxon>
        <taxon>Mycobacteriales</taxon>
        <taxon>Nocardiaceae</taxon>
        <taxon>Nocardia</taxon>
    </lineage>
</organism>
<evidence type="ECO:0000313" key="7">
    <source>
        <dbReference type="Proteomes" id="UP001500603"/>
    </source>
</evidence>
<keyword evidence="4 5" id="KW-0472">Membrane</keyword>
<sequence>MMNLALWIAAGLLAAIALVGGVTKAFVPKQKLARTHGGEWTEDATAGFVRTLGALEILAAIGLVLPAVLDIAPILVPVTAICWVVLMVGAMTTHVRHGSARFVFLNLIYLALAVFIAWGRLGPHTFS</sequence>
<keyword evidence="3 5" id="KW-1133">Transmembrane helix</keyword>
<dbReference type="EMBL" id="BAABJM010000002">
    <property type="protein sequence ID" value="GAA5050006.1"/>
    <property type="molecule type" value="Genomic_DNA"/>
</dbReference>
<evidence type="ECO:0000256" key="4">
    <source>
        <dbReference type="ARBA" id="ARBA00023136"/>
    </source>
</evidence>
<protein>
    <submittedName>
        <fullName evidence="6">DoxX family protein</fullName>
    </submittedName>
</protein>
<dbReference type="InterPro" id="IPR032808">
    <property type="entry name" value="DoxX"/>
</dbReference>
<evidence type="ECO:0000256" key="5">
    <source>
        <dbReference type="SAM" id="Phobius"/>
    </source>
</evidence>
<reference evidence="7" key="1">
    <citation type="journal article" date="2019" name="Int. J. Syst. Evol. Microbiol.">
        <title>The Global Catalogue of Microorganisms (GCM) 10K type strain sequencing project: providing services to taxonomists for standard genome sequencing and annotation.</title>
        <authorList>
            <consortium name="The Broad Institute Genomics Platform"/>
            <consortium name="The Broad Institute Genome Sequencing Center for Infectious Disease"/>
            <person name="Wu L."/>
            <person name="Ma J."/>
        </authorList>
    </citation>
    <scope>NUCLEOTIDE SEQUENCE [LARGE SCALE GENOMIC DNA]</scope>
    <source>
        <strain evidence="7">JCM 18298</strain>
    </source>
</reference>
<dbReference type="Proteomes" id="UP001500603">
    <property type="component" value="Unassembled WGS sequence"/>
</dbReference>
<feature type="transmembrane region" description="Helical" evidence="5">
    <location>
        <begin position="102"/>
        <end position="121"/>
    </location>
</feature>
<keyword evidence="2 5" id="KW-0812">Transmembrane</keyword>
<evidence type="ECO:0000313" key="6">
    <source>
        <dbReference type="EMBL" id="GAA5050006.1"/>
    </source>
</evidence>
<dbReference type="Pfam" id="PF13564">
    <property type="entry name" value="DoxX_2"/>
    <property type="match status" value="1"/>
</dbReference>
<name>A0ABP9K2L1_9NOCA</name>
<comment type="caution">
    <text evidence="6">The sequence shown here is derived from an EMBL/GenBank/DDBJ whole genome shotgun (WGS) entry which is preliminary data.</text>
</comment>
<evidence type="ECO:0000256" key="3">
    <source>
        <dbReference type="ARBA" id="ARBA00022989"/>
    </source>
</evidence>
<comment type="subcellular location">
    <subcellularLocation>
        <location evidence="1">Membrane</location>
        <topology evidence="1">Multi-pass membrane protein</topology>
    </subcellularLocation>
</comment>
<feature type="transmembrane region" description="Helical" evidence="5">
    <location>
        <begin position="57"/>
        <end position="90"/>
    </location>
</feature>
<keyword evidence="7" id="KW-1185">Reference proteome</keyword>
<evidence type="ECO:0000256" key="2">
    <source>
        <dbReference type="ARBA" id="ARBA00022692"/>
    </source>
</evidence>
<evidence type="ECO:0000256" key="1">
    <source>
        <dbReference type="ARBA" id="ARBA00004141"/>
    </source>
</evidence>
<proteinExistence type="predicted"/>
<gene>
    <name evidence="6" type="ORF">GCM10023318_19700</name>
</gene>